<proteinExistence type="predicted"/>
<dbReference type="GO" id="GO:0003677">
    <property type="term" value="F:DNA binding"/>
    <property type="evidence" value="ECO:0007669"/>
    <property type="project" value="InterPro"/>
</dbReference>
<dbReference type="SUPFAM" id="SSF143422">
    <property type="entry name" value="Transposase IS200-like"/>
    <property type="match status" value="1"/>
</dbReference>
<evidence type="ECO:0000313" key="3">
    <source>
        <dbReference type="Proteomes" id="UP000679179"/>
    </source>
</evidence>
<dbReference type="GO" id="GO:0006313">
    <property type="term" value="P:DNA transposition"/>
    <property type="evidence" value="ECO:0007669"/>
    <property type="project" value="InterPro"/>
</dbReference>
<dbReference type="RefSeq" id="WP_212902941.1">
    <property type="nucleotide sequence ID" value="NZ_BOPZ01000005.1"/>
</dbReference>
<dbReference type="Gene3D" id="3.30.70.1290">
    <property type="entry name" value="Transposase IS200-like"/>
    <property type="match status" value="1"/>
</dbReference>
<protein>
    <recommendedName>
        <fullName evidence="1">Transposase IS200-like domain-containing protein</fullName>
    </recommendedName>
</protein>
<name>A0A919RYS0_9CLOT</name>
<dbReference type="PANTHER" id="PTHR34322:SF2">
    <property type="entry name" value="TRANSPOSASE IS200-LIKE DOMAIN-CONTAINING PROTEIN"/>
    <property type="match status" value="1"/>
</dbReference>
<dbReference type="PANTHER" id="PTHR34322">
    <property type="entry name" value="TRANSPOSASE, Y1_TNP DOMAIN-CONTAINING"/>
    <property type="match status" value="1"/>
</dbReference>
<evidence type="ECO:0000313" key="2">
    <source>
        <dbReference type="EMBL" id="GIM28196.1"/>
    </source>
</evidence>
<accession>A0A919RYS0</accession>
<organism evidence="2 3">
    <name type="scientific">Clostridium polyendosporum</name>
    <dbReference type="NCBI Taxonomy" id="69208"/>
    <lineage>
        <taxon>Bacteria</taxon>
        <taxon>Bacillati</taxon>
        <taxon>Bacillota</taxon>
        <taxon>Clostridia</taxon>
        <taxon>Eubacteriales</taxon>
        <taxon>Clostridiaceae</taxon>
        <taxon>Clostridium</taxon>
    </lineage>
</organism>
<dbReference type="EMBL" id="BOPZ01000005">
    <property type="protein sequence ID" value="GIM28196.1"/>
    <property type="molecule type" value="Genomic_DNA"/>
</dbReference>
<dbReference type="AlphaFoldDB" id="A0A919RYS0"/>
<dbReference type="Pfam" id="PF01797">
    <property type="entry name" value="Y1_Tnp"/>
    <property type="match status" value="1"/>
</dbReference>
<sequence>MPRLPRQLSTGAIYHVYQRGNNREYIFDKDESKGFFIHQVKEYNKKFDFEVFAFVMMDNHYHMIIKLNNDPLDKIMFNINNVFAHYFNKKYKRTGHVFESRYNCKRVESNANLLWLLRYIHRNPVRANMVNRVDDYKWSSHYFYINRIKDFVNTHFILSIISNNRTKSIKKYLQLMSVAGDNCDNKKDYEIIKDTLIQKWDVNEITLTFDKNKSCMERESLNDISNRIFCDKVQKNLILSGSRRRGLTRQKLAFIKEAINNKYTIKEISNYLNNTEPAVSLLLSRNKM</sequence>
<comment type="caution">
    <text evidence="2">The sequence shown here is derived from an EMBL/GenBank/DDBJ whole genome shotgun (WGS) entry which is preliminary data.</text>
</comment>
<dbReference type="SMART" id="SM01321">
    <property type="entry name" value="Y1_Tnp"/>
    <property type="match status" value="1"/>
</dbReference>
<dbReference type="NCBIfam" id="NF047646">
    <property type="entry name" value="REP_Tyr_transpos"/>
    <property type="match status" value="1"/>
</dbReference>
<evidence type="ECO:0000259" key="1">
    <source>
        <dbReference type="SMART" id="SM01321"/>
    </source>
</evidence>
<keyword evidence="3" id="KW-1185">Reference proteome</keyword>
<dbReference type="Proteomes" id="UP000679179">
    <property type="component" value="Unassembled WGS sequence"/>
</dbReference>
<reference evidence="2" key="1">
    <citation type="submission" date="2021-03" db="EMBL/GenBank/DDBJ databases">
        <title>Taxonomic study of Clostridium polyendosporum from meadow-gley soil under rice.</title>
        <authorList>
            <person name="Kobayashi H."/>
            <person name="Tanizawa Y."/>
            <person name="Yagura M."/>
        </authorList>
    </citation>
    <scope>NUCLEOTIDE SEQUENCE</scope>
    <source>
        <strain evidence="2">JCM 30710</strain>
    </source>
</reference>
<dbReference type="InterPro" id="IPR036515">
    <property type="entry name" value="Transposase_17_sf"/>
</dbReference>
<gene>
    <name evidence="2" type="ORF">CPJCM30710_08620</name>
</gene>
<dbReference type="GO" id="GO:0004803">
    <property type="term" value="F:transposase activity"/>
    <property type="evidence" value="ECO:0007669"/>
    <property type="project" value="InterPro"/>
</dbReference>
<feature type="domain" description="Transposase IS200-like" evidence="1">
    <location>
        <begin position="9"/>
        <end position="123"/>
    </location>
</feature>
<dbReference type="InterPro" id="IPR002686">
    <property type="entry name" value="Transposase_17"/>
</dbReference>